<reference evidence="2" key="1">
    <citation type="submission" date="2021-07" db="EMBL/GenBank/DDBJ databases">
        <authorList>
            <person name="Catto M.A."/>
            <person name="Jacobson A."/>
            <person name="Kennedy G."/>
            <person name="Labadie P."/>
            <person name="Hunt B.G."/>
            <person name="Srinivasan R."/>
        </authorList>
    </citation>
    <scope>NUCLEOTIDE SEQUENCE</scope>
    <source>
        <strain evidence="2">PL_HMW_Pooled</strain>
        <tissue evidence="2">Head</tissue>
    </source>
</reference>
<dbReference type="Proteomes" id="UP001219518">
    <property type="component" value="Unassembled WGS sequence"/>
</dbReference>
<reference evidence="2" key="2">
    <citation type="journal article" date="2023" name="BMC Genomics">
        <title>Pest status, molecular evolution, and epigenetic factors derived from the genome assembly of Frankliniella fusca, a thysanopteran phytovirus vector.</title>
        <authorList>
            <person name="Catto M.A."/>
            <person name="Labadie P.E."/>
            <person name="Jacobson A.L."/>
            <person name="Kennedy G.G."/>
            <person name="Srinivasan R."/>
            <person name="Hunt B.G."/>
        </authorList>
    </citation>
    <scope>NUCLEOTIDE SEQUENCE</scope>
    <source>
        <strain evidence="2">PL_HMW_Pooled</strain>
    </source>
</reference>
<sequence length="95" mass="10510">MMSFGKSRHKSKRSPGPPVQLGNLDKVLANAFLVVCSVWALRESGGYHERPIVAVTFSTCLMHAVAGVIRYGIQDNLYSGSDDHPHIFIYVPPNR</sequence>
<keyword evidence="2" id="KW-0675">Receptor</keyword>
<dbReference type="AlphaFoldDB" id="A0AAE1HV33"/>
<feature type="compositionally biased region" description="Basic residues" evidence="1">
    <location>
        <begin position="1"/>
        <end position="13"/>
    </location>
</feature>
<evidence type="ECO:0000256" key="1">
    <source>
        <dbReference type="SAM" id="MobiDB-lite"/>
    </source>
</evidence>
<comment type="caution">
    <text evidence="2">The sequence shown here is derived from an EMBL/GenBank/DDBJ whole genome shotgun (WGS) entry which is preliminary data.</text>
</comment>
<accession>A0AAE1HV33</accession>
<dbReference type="EMBL" id="JAHWGI010001285">
    <property type="protein sequence ID" value="KAK3927361.1"/>
    <property type="molecule type" value="Genomic_DNA"/>
</dbReference>
<gene>
    <name evidence="2" type="ORF">KUF71_015645</name>
</gene>
<keyword evidence="3" id="KW-1185">Reference proteome</keyword>
<proteinExistence type="predicted"/>
<name>A0AAE1HV33_9NEOP</name>
<evidence type="ECO:0000313" key="2">
    <source>
        <dbReference type="EMBL" id="KAK3927361.1"/>
    </source>
</evidence>
<feature type="region of interest" description="Disordered" evidence="1">
    <location>
        <begin position="1"/>
        <end position="20"/>
    </location>
</feature>
<organism evidence="2 3">
    <name type="scientific">Frankliniella fusca</name>
    <dbReference type="NCBI Taxonomy" id="407009"/>
    <lineage>
        <taxon>Eukaryota</taxon>
        <taxon>Metazoa</taxon>
        <taxon>Ecdysozoa</taxon>
        <taxon>Arthropoda</taxon>
        <taxon>Hexapoda</taxon>
        <taxon>Insecta</taxon>
        <taxon>Pterygota</taxon>
        <taxon>Neoptera</taxon>
        <taxon>Paraneoptera</taxon>
        <taxon>Thysanoptera</taxon>
        <taxon>Terebrantia</taxon>
        <taxon>Thripoidea</taxon>
        <taxon>Thripidae</taxon>
        <taxon>Frankliniella</taxon>
    </lineage>
</organism>
<protein>
    <submittedName>
        <fullName evidence="2">Olfactory receptor 9I1</fullName>
    </submittedName>
</protein>
<evidence type="ECO:0000313" key="3">
    <source>
        <dbReference type="Proteomes" id="UP001219518"/>
    </source>
</evidence>